<keyword evidence="11" id="KW-1185">Reference proteome</keyword>
<evidence type="ECO:0000259" key="9">
    <source>
        <dbReference type="Pfam" id="PF00122"/>
    </source>
</evidence>
<evidence type="ECO:0000256" key="5">
    <source>
        <dbReference type="ARBA" id="ARBA00023136"/>
    </source>
</evidence>
<comment type="catalytic activity">
    <reaction evidence="7">
        <text>Zn(2+)(in) + ATP + H2O = Zn(2+)(out) + ADP + phosphate + H(+)</text>
        <dbReference type="Rhea" id="RHEA:20621"/>
        <dbReference type="ChEBI" id="CHEBI:15377"/>
        <dbReference type="ChEBI" id="CHEBI:15378"/>
        <dbReference type="ChEBI" id="CHEBI:29105"/>
        <dbReference type="ChEBI" id="CHEBI:30616"/>
        <dbReference type="ChEBI" id="CHEBI:43474"/>
        <dbReference type="ChEBI" id="CHEBI:456216"/>
        <dbReference type="EC" id="7.2.2.12"/>
    </reaction>
</comment>
<dbReference type="PROSITE" id="PS00154">
    <property type="entry name" value="ATPASE_E1_E2"/>
    <property type="match status" value="1"/>
</dbReference>
<dbReference type="InterPro" id="IPR027256">
    <property type="entry name" value="P-typ_ATPase_IB"/>
</dbReference>
<dbReference type="Gene3D" id="3.40.1110.10">
    <property type="entry name" value="Calcium-transporting ATPase, cytoplasmic domain N"/>
    <property type="match status" value="1"/>
</dbReference>
<sequence length="617" mass="63289">MIAFTKTYDRAAPFLLVVIAICGLVGGGLLHWFELPLHGESLWRAGALVVLVALCLQIVRSLVAGRAGVDLIAALSIGVGLALDQTLAAAIVAVMYAGGQQLENYAEGRARRDMTALLGRVARTAMRYQPSGLMEVPIEDLVPGNRILLRKGEVVPVDGRVSKGNAILDLSALTGEAVPVEIGAGGEVPSGATVVSAPFDLSVLRPSAQSTYAGIVRLVEAAQESRAPMVRLADRYALSFLAITLVFAGFAYWLSGDPVRALAVLVVATPCPLILAVPVALISGMSKAAANGVLIKSGGALEALASVKIAVMDKTGTLTGGKPKVTEVICEAGFTSDHVLSLAAGLDQASGHVMATALIEAAASRGLKLASPDEVEEAPGEGLHGRVDGVRIAVGGRGYVARFTGILPPKLKLDDGIAVVHVAIDGILAARILLSDRIRADAADSLAAFRTAGVTRLVLASGDQTSIVERAATSLGVDAAHGELKPEDKVRLVEAERRQGAVMMVGDGVNDAPALALADVGVAMGARGSAASSEAADVVLLTDDLGRLPVALAIAQRSRRIALQSAIAGLCLSAVAMVAATFGYLLPVEGAVLQEVIDVAVILNALRALTPPKLATG</sequence>
<dbReference type="InterPro" id="IPR001757">
    <property type="entry name" value="P_typ_ATPase"/>
</dbReference>
<evidence type="ECO:0000256" key="1">
    <source>
        <dbReference type="ARBA" id="ARBA00004370"/>
    </source>
</evidence>
<dbReference type="Pfam" id="PF00122">
    <property type="entry name" value="E1-E2_ATPase"/>
    <property type="match status" value="1"/>
</dbReference>
<dbReference type="InterPro" id="IPR008250">
    <property type="entry name" value="ATPase_P-typ_transduc_dom_A_sf"/>
</dbReference>
<keyword evidence="8" id="KW-1003">Cell membrane</keyword>
<dbReference type="InterPro" id="IPR036412">
    <property type="entry name" value="HAD-like_sf"/>
</dbReference>
<dbReference type="InterPro" id="IPR023299">
    <property type="entry name" value="ATPase_P-typ_cyto_dom_N"/>
</dbReference>
<evidence type="ECO:0000313" key="10">
    <source>
        <dbReference type="EMBL" id="QLF68619.1"/>
    </source>
</evidence>
<dbReference type="PANTHER" id="PTHR48085">
    <property type="entry name" value="CADMIUM/ZINC-TRANSPORTING ATPASE HMA2-RELATED"/>
    <property type="match status" value="1"/>
</dbReference>
<dbReference type="Pfam" id="PF00702">
    <property type="entry name" value="Hydrolase"/>
    <property type="match status" value="1"/>
</dbReference>
<dbReference type="SUPFAM" id="SSF81653">
    <property type="entry name" value="Calcium ATPase, transduction domain A"/>
    <property type="match status" value="1"/>
</dbReference>
<dbReference type="PRINTS" id="PR00120">
    <property type="entry name" value="HATPASE"/>
</dbReference>
<dbReference type="SUPFAM" id="SSF56784">
    <property type="entry name" value="HAD-like"/>
    <property type="match status" value="1"/>
</dbReference>
<keyword evidence="3 8" id="KW-0812">Transmembrane</keyword>
<dbReference type="EC" id="7.2.2.12" evidence="6"/>
<keyword evidence="8" id="KW-0479">Metal-binding</keyword>
<comment type="subcellular location">
    <subcellularLocation>
        <location evidence="8">Cell membrane</location>
    </subcellularLocation>
    <subcellularLocation>
        <location evidence="1">Membrane</location>
    </subcellularLocation>
</comment>
<dbReference type="Gene3D" id="2.70.150.10">
    <property type="entry name" value="Calcium-transporting ATPase, cytoplasmic transduction domain A"/>
    <property type="match status" value="1"/>
</dbReference>
<feature type="transmembrane region" description="Helical" evidence="8">
    <location>
        <begin position="236"/>
        <end position="255"/>
    </location>
</feature>
<dbReference type="InterPro" id="IPR023214">
    <property type="entry name" value="HAD_sf"/>
</dbReference>
<evidence type="ECO:0000256" key="2">
    <source>
        <dbReference type="ARBA" id="ARBA00006024"/>
    </source>
</evidence>
<dbReference type="InterPro" id="IPR059000">
    <property type="entry name" value="ATPase_P-type_domA"/>
</dbReference>
<proteinExistence type="inferred from homology"/>
<dbReference type="PRINTS" id="PR00119">
    <property type="entry name" value="CATATPASE"/>
</dbReference>
<keyword evidence="8" id="KW-0067">ATP-binding</keyword>
<evidence type="ECO:0000313" key="11">
    <source>
        <dbReference type="Proteomes" id="UP000308530"/>
    </source>
</evidence>
<keyword evidence="5 8" id="KW-0472">Membrane</keyword>
<dbReference type="InterPro" id="IPR018303">
    <property type="entry name" value="ATPase_P-typ_P_site"/>
</dbReference>
<feature type="domain" description="P-type ATPase A" evidence="9">
    <location>
        <begin position="123"/>
        <end position="220"/>
    </location>
</feature>
<evidence type="ECO:0000256" key="7">
    <source>
        <dbReference type="ARBA" id="ARBA00047308"/>
    </source>
</evidence>
<accession>A0ABX6QJG8</accession>
<organism evidence="10 11">
    <name type="scientific">Peteryoungia desertarenae</name>
    <dbReference type="NCBI Taxonomy" id="1813451"/>
    <lineage>
        <taxon>Bacteria</taxon>
        <taxon>Pseudomonadati</taxon>
        <taxon>Pseudomonadota</taxon>
        <taxon>Alphaproteobacteria</taxon>
        <taxon>Hyphomicrobiales</taxon>
        <taxon>Rhizobiaceae</taxon>
        <taxon>Peteryoungia</taxon>
    </lineage>
</organism>
<dbReference type="NCBIfam" id="TIGR01525">
    <property type="entry name" value="ATPase-IB_hvy"/>
    <property type="match status" value="1"/>
</dbReference>
<feature type="transmembrane region" description="Helical" evidence="8">
    <location>
        <begin position="12"/>
        <end position="33"/>
    </location>
</feature>
<evidence type="ECO:0000256" key="4">
    <source>
        <dbReference type="ARBA" id="ARBA00022989"/>
    </source>
</evidence>
<dbReference type="InterPro" id="IPR023298">
    <property type="entry name" value="ATPase_P-typ_TM_dom_sf"/>
</dbReference>
<dbReference type="Proteomes" id="UP000308530">
    <property type="component" value="Chromosome"/>
</dbReference>
<evidence type="ECO:0000256" key="6">
    <source>
        <dbReference type="ARBA" id="ARBA00039097"/>
    </source>
</evidence>
<dbReference type="RefSeq" id="WP_138287283.1">
    <property type="nucleotide sequence ID" value="NZ_CP058350.1"/>
</dbReference>
<feature type="transmembrane region" description="Helical" evidence="8">
    <location>
        <begin position="566"/>
        <end position="586"/>
    </location>
</feature>
<comment type="similarity">
    <text evidence="2 8">Belongs to the cation transport ATPase (P-type) (TC 3.A.3) family. Type IB subfamily.</text>
</comment>
<dbReference type="InterPro" id="IPR051014">
    <property type="entry name" value="Cation_Transport_ATPase_IB"/>
</dbReference>
<reference evidence="10 11" key="1">
    <citation type="submission" date="2020-06" db="EMBL/GenBank/DDBJ databases">
        <title>Genome sequence of Rhizobium sp strain ADMK78.</title>
        <authorList>
            <person name="Rahi P."/>
        </authorList>
    </citation>
    <scope>NUCLEOTIDE SEQUENCE [LARGE SCALE GENOMIC DNA]</scope>
    <source>
        <strain evidence="10 11">ADMK78</strain>
    </source>
</reference>
<keyword evidence="4 8" id="KW-1133">Transmembrane helix</keyword>
<evidence type="ECO:0000256" key="3">
    <source>
        <dbReference type="ARBA" id="ARBA00022692"/>
    </source>
</evidence>
<dbReference type="NCBIfam" id="TIGR01494">
    <property type="entry name" value="ATPase_P-type"/>
    <property type="match status" value="2"/>
</dbReference>
<keyword evidence="8" id="KW-0547">Nucleotide-binding</keyword>
<dbReference type="PANTHER" id="PTHR48085:SF5">
    <property type="entry name" value="CADMIUM_ZINC-TRANSPORTING ATPASE HMA4-RELATED"/>
    <property type="match status" value="1"/>
</dbReference>
<feature type="transmembrane region" description="Helical" evidence="8">
    <location>
        <begin position="45"/>
        <end position="65"/>
    </location>
</feature>
<dbReference type="Gene3D" id="3.40.50.1000">
    <property type="entry name" value="HAD superfamily/HAD-like"/>
    <property type="match status" value="1"/>
</dbReference>
<dbReference type="EMBL" id="CP058350">
    <property type="protein sequence ID" value="QLF68619.1"/>
    <property type="molecule type" value="Genomic_DNA"/>
</dbReference>
<dbReference type="SUPFAM" id="SSF81665">
    <property type="entry name" value="Calcium ATPase, transmembrane domain M"/>
    <property type="match status" value="1"/>
</dbReference>
<gene>
    <name evidence="10" type="primary">cadA</name>
    <name evidence="10" type="ORF">FE840_003115</name>
</gene>
<dbReference type="NCBIfam" id="TIGR01512">
    <property type="entry name" value="ATPase-IB2_Cd"/>
    <property type="match status" value="1"/>
</dbReference>
<feature type="transmembrane region" description="Helical" evidence="8">
    <location>
        <begin position="261"/>
        <end position="282"/>
    </location>
</feature>
<protein>
    <recommendedName>
        <fullName evidence="6">P-type Zn(2+) transporter</fullName>
        <ecNumber evidence="6">7.2.2.12</ecNumber>
    </recommendedName>
</protein>
<evidence type="ECO:0000256" key="8">
    <source>
        <dbReference type="RuleBase" id="RU362081"/>
    </source>
</evidence>
<name>A0ABX6QJG8_9HYPH</name>